<reference evidence="1" key="1">
    <citation type="journal article" date="2014" name="Int. J. Syst. Evol. Microbiol.">
        <title>Complete genome sequence of Corynebacterium casei LMG S-19264T (=DSM 44701T), isolated from a smear-ripened cheese.</title>
        <authorList>
            <consortium name="US DOE Joint Genome Institute (JGI-PGF)"/>
            <person name="Walter F."/>
            <person name="Albersmeier A."/>
            <person name="Kalinowski J."/>
            <person name="Ruckert C."/>
        </authorList>
    </citation>
    <scope>NUCLEOTIDE SEQUENCE</scope>
    <source>
        <strain evidence="1">CGMCC 1.8984</strain>
    </source>
</reference>
<dbReference type="Proteomes" id="UP000636956">
    <property type="component" value="Unassembled WGS sequence"/>
</dbReference>
<reference evidence="1" key="2">
    <citation type="submission" date="2020-09" db="EMBL/GenBank/DDBJ databases">
        <authorList>
            <person name="Sun Q."/>
            <person name="Zhou Y."/>
        </authorList>
    </citation>
    <scope>NUCLEOTIDE SEQUENCE</scope>
    <source>
        <strain evidence="1">CGMCC 1.8984</strain>
    </source>
</reference>
<gene>
    <name evidence="1" type="ORF">GCM10011372_36770</name>
</gene>
<evidence type="ECO:0000313" key="2">
    <source>
        <dbReference type="Proteomes" id="UP000636956"/>
    </source>
</evidence>
<protein>
    <recommendedName>
        <fullName evidence="3">Integrase</fullName>
    </recommendedName>
</protein>
<proteinExistence type="predicted"/>
<evidence type="ECO:0000313" key="1">
    <source>
        <dbReference type="EMBL" id="GGJ95230.1"/>
    </source>
</evidence>
<comment type="caution">
    <text evidence="1">The sequence shown here is derived from an EMBL/GenBank/DDBJ whole genome shotgun (WGS) entry which is preliminary data.</text>
</comment>
<dbReference type="AlphaFoldDB" id="A0A917UY65"/>
<sequence length="70" mass="7915">MAGPLAPFTDAFALELRRRGYTPLSAVAQLRQVARLSRWLEDRQLGAGCLTRGRVEEFWVSPRIVETSLK</sequence>
<evidence type="ECO:0008006" key="3">
    <source>
        <dbReference type="Google" id="ProtNLM"/>
    </source>
</evidence>
<name>A0A917UY65_9MICO</name>
<accession>A0A917UY65</accession>
<dbReference type="EMBL" id="BMMD01000081">
    <property type="protein sequence ID" value="GGJ95230.1"/>
    <property type="molecule type" value="Genomic_DNA"/>
</dbReference>
<organism evidence="1 2">
    <name type="scientific">Agromyces bauzanensis</name>
    <dbReference type="NCBI Taxonomy" id="1308924"/>
    <lineage>
        <taxon>Bacteria</taxon>
        <taxon>Bacillati</taxon>
        <taxon>Actinomycetota</taxon>
        <taxon>Actinomycetes</taxon>
        <taxon>Micrococcales</taxon>
        <taxon>Microbacteriaceae</taxon>
        <taxon>Agromyces</taxon>
    </lineage>
</organism>
<keyword evidence="2" id="KW-1185">Reference proteome</keyword>